<evidence type="ECO:0000313" key="9">
    <source>
        <dbReference type="EMBL" id="RDV06059.1"/>
    </source>
</evidence>
<dbReference type="Gene3D" id="3.40.50.2300">
    <property type="match status" value="1"/>
</dbReference>
<evidence type="ECO:0000256" key="1">
    <source>
        <dbReference type="ARBA" id="ARBA00022553"/>
    </source>
</evidence>
<feature type="domain" description="Response regulatory" evidence="7">
    <location>
        <begin position="5"/>
        <end position="119"/>
    </location>
</feature>
<dbReference type="GO" id="GO:0005829">
    <property type="term" value="C:cytosol"/>
    <property type="evidence" value="ECO:0007669"/>
    <property type="project" value="TreeGrafter"/>
</dbReference>
<evidence type="ECO:0000256" key="4">
    <source>
        <dbReference type="ARBA" id="ARBA00023125"/>
    </source>
</evidence>
<name>A0A371BEN2_9SPHN</name>
<keyword evidence="5" id="KW-0804">Transcription</keyword>
<keyword evidence="2" id="KW-0902">Two-component regulatory system</keyword>
<evidence type="ECO:0000256" key="3">
    <source>
        <dbReference type="ARBA" id="ARBA00023015"/>
    </source>
</evidence>
<dbReference type="GO" id="GO:0032993">
    <property type="term" value="C:protein-DNA complex"/>
    <property type="evidence" value="ECO:0007669"/>
    <property type="project" value="TreeGrafter"/>
</dbReference>
<evidence type="ECO:0000259" key="7">
    <source>
        <dbReference type="PROSITE" id="PS50110"/>
    </source>
</evidence>
<dbReference type="Pfam" id="PF04397">
    <property type="entry name" value="LytTR"/>
    <property type="match status" value="1"/>
</dbReference>
<dbReference type="PANTHER" id="PTHR48111">
    <property type="entry name" value="REGULATOR OF RPOS"/>
    <property type="match status" value="1"/>
</dbReference>
<evidence type="ECO:0000256" key="6">
    <source>
        <dbReference type="PROSITE-ProRule" id="PRU00169"/>
    </source>
</evidence>
<dbReference type="InterPro" id="IPR001789">
    <property type="entry name" value="Sig_transdc_resp-reg_receiver"/>
</dbReference>
<dbReference type="InterPro" id="IPR007492">
    <property type="entry name" value="LytTR_DNA-bd_dom"/>
</dbReference>
<dbReference type="InterPro" id="IPR039420">
    <property type="entry name" value="WalR-like"/>
</dbReference>
<dbReference type="GO" id="GO:0000156">
    <property type="term" value="F:phosphorelay response regulator activity"/>
    <property type="evidence" value="ECO:0007669"/>
    <property type="project" value="TreeGrafter"/>
</dbReference>
<feature type="domain" description="HTH LytTR-type" evidence="8">
    <location>
        <begin position="151"/>
        <end position="255"/>
    </location>
</feature>
<dbReference type="EMBL" id="QRGP01000001">
    <property type="protein sequence ID" value="RDV06059.1"/>
    <property type="molecule type" value="Genomic_DNA"/>
</dbReference>
<keyword evidence="3" id="KW-0805">Transcription regulation</keyword>
<dbReference type="SUPFAM" id="SSF52172">
    <property type="entry name" value="CheY-like"/>
    <property type="match status" value="1"/>
</dbReference>
<protein>
    <submittedName>
        <fullName evidence="9">DNA-binding response regulator</fullName>
    </submittedName>
</protein>
<evidence type="ECO:0000259" key="8">
    <source>
        <dbReference type="PROSITE" id="PS50930"/>
    </source>
</evidence>
<dbReference type="GO" id="GO:0000976">
    <property type="term" value="F:transcription cis-regulatory region binding"/>
    <property type="evidence" value="ECO:0007669"/>
    <property type="project" value="TreeGrafter"/>
</dbReference>
<evidence type="ECO:0000256" key="5">
    <source>
        <dbReference type="ARBA" id="ARBA00023163"/>
    </source>
</evidence>
<dbReference type="SMART" id="SM00850">
    <property type="entry name" value="LytTR"/>
    <property type="match status" value="1"/>
</dbReference>
<dbReference type="AlphaFoldDB" id="A0A371BEN2"/>
<dbReference type="Gene3D" id="2.40.50.1020">
    <property type="entry name" value="LytTr DNA-binding domain"/>
    <property type="match status" value="1"/>
</dbReference>
<dbReference type="GO" id="GO:0006355">
    <property type="term" value="P:regulation of DNA-templated transcription"/>
    <property type="evidence" value="ECO:0007669"/>
    <property type="project" value="TreeGrafter"/>
</dbReference>
<feature type="modified residue" description="4-aspartylphosphate" evidence="6">
    <location>
        <position position="56"/>
    </location>
</feature>
<dbReference type="InterPro" id="IPR011006">
    <property type="entry name" value="CheY-like_superfamily"/>
</dbReference>
<evidence type="ECO:0000313" key="10">
    <source>
        <dbReference type="Proteomes" id="UP000263833"/>
    </source>
</evidence>
<keyword evidence="1 6" id="KW-0597">Phosphoprotein</keyword>
<comment type="caution">
    <text evidence="9">The sequence shown here is derived from an EMBL/GenBank/DDBJ whole genome shotgun (WGS) entry which is preliminary data.</text>
</comment>
<dbReference type="PROSITE" id="PS50110">
    <property type="entry name" value="RESPONSE_REGULATORY"/>
    <property type="match status" value="1"/>
</dbReference>
<keyword evidence="10" id="KW-1185">Reference proteome</keyword>
<keyword evidence="4 9" id="KW-0238">DNA-binding</keyword>
<dbReference type="PANTHER" id="PTHR48111:SF1">
    <property type="entry name" value="TWO-COMPONENT RESPONSE REGULATOR ORR33"/>
    <property type="match status" value="1"/>
</dbReference>
<dbReference type="OrthoDB" id="9786101at2"/>
<reference evidence="10" key="1">
    <citation type="submission" date="2018-08" db="EMBL/GenBank/DDBJ databases">
        <authorList>
            <person name="Kim S.-J."/>
            <person name="Jung G.-Y."/>
        </authorList>
    </citation>
    <scope>NUCLEOTIDE SEQUENCE [LARGE SCALE GENOMIC DNA]</scope>
    <source>
        <strain evidence="10">GY_G</strain>
    </source>
</reference>
<evidence type="ECO:0000256" key="2">
    <source>
        <dbReference type="ARBA" id="ARBA00023012"/>
    </source>
</evidence>
<dbReference type="PROSITE" id="PS50930">
    <property type="entry name" value="HTH_LYTTR"/>
    <property type="match status" value="1"/>
</dbReference>
<dbReference type="SMART" id="SM00448">
    <property type="entry name" value="REC"/>
    <property type="match status" value="1"/>
</dbReference>
<dbReference type="RefSeq" id="WP_115547618.1">
    <property type="nucleotide sequence ID" value="NZ_QRGP01000001.1"/>
</dbReference>
<gene>
    <name evidence="9" type="ORF">DXH95_01005</name>
</gene>
<sequence length="255" mass="27844">MTKLRTIIVDDEPLAVERLQILCASEPAIDLVGTASDGAAALRLAQSLTPDLILLDIGMPKMDGISVARAVAMMERKPAIIFVTAYDNFAVEAFDLDVVDYMLKPVSAERLGRAISRAVAGIAEQDSGQGAASSPGDAGVVEADSGFATEFWVSHRSELIRVAAADIDRIEAERDYMRLHTGGRSYLLHQTISTLEQRLDPSKFQRIHRSHIIRRDLVTGLRHEGGGVWHAILQGDQSMRIGRKYLADVKKLAGK</sequence>
<dbReference type="Pfam" id="PF00072">
    <property type="entry name" value="Response_reg"/>
    <property type="match status" value="1"/>
</dbReference>
<proteinExistence type="predicted"/>
<organism evidence="9 10">
    <name type="scientific">Sphingorhabdus pulchriflava</name>
    <dbReference type="NCBI Taxonomy" id="2292257"/>
    <lineage>
        <taxon>Bacteria</taxon>
        <taxon>Pseudomonadati</taxon>
        <taxon>Pseudomonadota</taxon>
        <taxon>Alphaproteobacteria</taxon>
        <taxon>Sphingomonadales</taxon>
        <taxon>Sphingomonadaceae</taxon>
        <taxon>Sphingorhabdus</taxon>
    </lineage>
</organism>
<dbReference type="Proteomes" id="UP000263833">
    <property type="component" value="Unassembled WGS sequence"/>
</dbReference>
<accession>A0A371BEN2</accession>